<evidence type="ECO:0000313" key="1">
    <source>
        <dbReference type="EMBL" id="KAK7048107.1"/>
    </source>
</evidence>
<name>A0AAW0D8T7_9AGAR</name>
<gene>
    <name evidence="1" type="ORF">R3P38DRAFT_2764148</name>
</gene>
<protein>
    <submittedName>
        <fullName evidence="1">Uncharacterized protein</fullName>
    </submittedName>
</protein>
<dbReference type="EMBL" id="JAWWNJ010000009">
    <property type="protein sequence ID" value="KAK7048107.1"/>
    <property type="molecule type" value="Genomic_DNA"/>
</dbReference>
<dbReference type="Proteomes" id="UP001362999">
    <property type="component" value="Unassembled WGS sequence"/>
</dbReference>
<accession>A0AAW0D8T7</accession>
<comment type="caution">
    <text evidence="1">The sequence shown here is derived from an EMBL/GenBank/DDBJ whole genome shotgun (WGS) entry which is preliminary data.</text>
</comment>
<organism evidence="1 2">
    <name type="scientific">Favolaschia claudopus</name>
    <dbReference type="NCBI Taxonomy" id="2862362"/>
    <lineage>
        <taxon>Eukaryota</taxon>
        <taxon>Fungi</taxon>
        <taxon>Dikarya</taxon>
        <taxon>Basidiomycota</taxon>
        <taxon>Agaricomycotina</taxon>
        <taxon>Agaricomycetes</taxon>
        <taxon>Agaricomycetidae</taxon>
        <taxon>Agaricales</taxon>
        <taxon>Marasmiineae</taxon>
        <taxon>Mycenaceae</taxon>
        <taxon>Favolaschia</taxon>
    </lineage>
</organism>
<proteinExistence type="predicted"/>
<dbReference type="AlphaFoldDB" id="A0AAW0D8T7"/>
<keyword evidence="2" id="KW-1185">Reference proteome</keyword>
<reference evidence="1 2" key="1">
    <citation type="journal article" date="2024" name="J Genomics">
        <title>Draft genome sequencing and assembly of Favolaschia claudopus CIRM-BRFM 2984 isolated from oak limbs.</title>
        <authorList>
            <person name="Navarro D."/>
            <person name="Drula E."/>
            <person name="Chaduli D."/>
            <person name="Cazenave R."/>
            <person name="Ahrendt S."/>
            <person name="Wang J."/>
            <person name="Lipzen A."/>
            <person name="Daum C."/>
            <person name="Barry K."/>
            <person name="Grigoriev I.V."/>
            <person name="Favel A."/>
            <person name="Rosso M.N."/>
            <person name="Martin F."/>
        </authorList>
    </citation>
    <scope>NUCLEOTIDE SEQUENCE [LARGE SCALE GENOMIC DNA]</scope>
    <source>
        <strain evidence="1 2">CIRM-BRFM 2984</strain>
    </source>
</reference>
<sequence length="262" mass="29416">MGESIGRPELARIIDGGQSKNIWRLAFRNVLFSPPFGSAYMPSQIAALAFKGGECYACKKQTLAVPESFSLNVRFCSLFCKQYSTLARDVAHYQTLPFVMPYLEGTRGPAMRKLRGARSPRTHERLLVFFFLPSPQFVFSFPCAKHSPRTTQEHHIQDPELDAWMLTAEDLCNSADRYKAKKEGIDRVNYTILEDIAAGIHLSVTQLVSRSPTLARHGVRTQPAYLAAFPSPSDVILNSFIAETGFGYAYFLRFQFADEALS</sequence>
<evidence type="ECO:0000313" key="2">
    <source>
        <dbReference type="Proteomes" id="UP001362999"/>
    </source>
</evidence>